<proteinExistence type="predicted"/>
<gene>
    <name evidence="2" type="ORF">LTR77_010945</name>
</gene>
<protein>
    <recommendedName>
        <fullName evidence="1">ABM domain-containing protein</fullName>
    </recommendedName>
</protein>
<sequence length="112" mass="12634">MASSEFSVVAVLYPRKDKADEVVGLLQEVAQYVKANEPGTLKYEITRSLRPNKDGTEDIVMLERYKDQQSLKTHGTSETFTGFQKKLAKLDLMRAPMMLKMVSEKGGFSSRL</sequence>
<reference evidence="2 3" key="1">
    <citation type="submission" date="2023-08" db="EMBL/GenBank/DDBJ databases">
        <title>Black Yeasts Isolated from many extreme environments.</title>
        <authorList>
            <person name="Coleine C."/>
            <person name="Stajich J.E."/>
            <person name="Selbmann L."/>
        </authorList>
    </citation>
    <scope>NUCLEOTIDE SEQUENCE [LARGE SCALE GENOMIC DNA]</scope>
    <source>
        <strain evidence="2 3">CCFEE 5935</strain>
    </source>
</reference>
<dbReference type="Pfam" id="PF03992">
    <property type="entry name" value="ABM"/>
    <property type="match status" value="1"/>
</dbReference>
<dbReference type="PROSITE" id="PS51725">
    <property type="entry name" value="ABM"/>
    <property type="match status" value="1"/>
</dbReference>
<name>A0AAV9NU28_9PEZI</name>
<keyword evidence="3" id="KW-1185">Reference proteome</keyword>
<dbReference type="InterPro" id="IPR007138">
    <property type="entry name" value="ABM_dom"/>
</dbReference>
<dbReference type="EMBL" id="JAVRRT010000028">
    <property type="protein sequence ID" value="KAK5163161.1"/>
    <property type="molecule type" value="Genomic_DNA"/>
</dbReference>
<dbReference type="Gene3D" id="3.30.70.100">
    <property type="match status" value="1"/>
</dbReference>
<dbReference type="RefSeq" id="XP_064653709.1">
    <property type="nucleotide sequence ID" value="XM_064808161.1"/>
</dbReference>
<dbReference type="SUPFAM" id="SSF54909">
    <property type="entry name" value="Dimeric alpha+beta barrel"/>
    <property type="match status" value="1"/>
</dbReference>
<dbReference type="AlphaFoldDB" id="A0AAV9NU28"/>
<organism evidence="2 3">
    <name type="scientific">Saxophila tyrrhenica</name>
    <dbReference type="NCBI Taxonomy" id="1690608"/>
    <lineage>
        <taxon>Eukaryota</taxon>
        <taxon>Fungi</taxon>
        <taxon>Dikarya</taxon>
        <taxon>Ascomycota</taxon>
        <taxon>Pezizomycotina</taxon>
        <taxon>Dothideomycetes</taxon>
        <taxon>Dothideomycetidae</taxon>
        <taxon>Mycosphaerellales</taxon>
        <taxon>Extremaceae</taxon>
        <taxon>Saxophila</taxon>
    </lineage>
</organism>
<comment type="caution">
    <text evidence="2">The sequence shown here is derived from an EMBL/GenBank/DDBJ whole genome shotgun (WGS) entry which is preliminary data.</text>
</comment>
<dbReference type="InterPro" id="IPR011008">
    <property type="entry name" value="Dimeric_a/b-barrel"/>
</dbReference>
<dbReference type="GeneID" id="89932269"/>
<evidence type="ECO:0000313" key="3">
    <source>
        <dbReference type="Proteomes" id="UP001337655"/>
    </source>
</evidence>
<dbReference type="PANTHER" id="PTHR40624">
    <property type="entry name" value="BIOSYNTHESIS MONOOXYGENASE, PUTATIVE (AFU_ORTHOLOGUE AFUA_1G12025)-RELATED"/>
    <property type="match status" value="1"/>
</dbReference>
<dbReference type="PANTHER" id="PTHR40624:SF1">
    <property type="entry name" value="BIOSYNTHESIS MONOOXYGENASE, PUTATIVE (AFU_ORTHOLOGUE AFUA_1G12025)-RELATED"/>
    <property type="match status" value="1"/>
</dbReference>
<dbReference type="Proteomes" id="UP001337655">
    <property type="component" value="Unassembled WGS sequence"/>
</dbReference>
<evidence type="ECO:0000313" key="2">
    <source>
        <dbReference type="EMBL" id="KAK5163161.1"/>
    </source>
</evidence>
<accession>A0AAV9NU28</accession>
<feature type="domain" description="ABM" evidence="1">
    <location>
        <begin position="6"/>
        <end position="101"/>
    </location>
</feature>
<evidence type="ECO:0000259" key="1">
    <source>
        <dbReference type="PROSITE" id="PS51725"/>
    </source>
</evidence>